<gene>
    <name evidence="1" type="ORF">LSAA_5219</name>
</gene>
<protein>
    <submittedName>
        <fullName evidence="1">(salmon louse) hypothetical protein</fullName>
    </submittedName>
</protein>
<name>A0A7R8CNN3_LEPSM</name>
<dbReference type="Proteomes" id="UP000675881">
    <property type="component" value="Chromosome 14"/>
</dbReference>
<dbReference type="AlphaFoldDB" id="A0A7R8CNN3"/>
<keyword evidence="2" id="KW-1185">Reference proteome</keyword>
<dbReference type="EMBL" id="HG994593">
    <property type="protein sequence ID" value="CAF2843166.1"/>
    <property type="molecule type" value="Genomic_DNA"/>
</dbReference>
<organism evidence="1 2">
    <name type="scientific">Lepeophtheirus salmonis</name>
    <name type="common">Salmon louse</name>
    <name type="synonym">Caligus salmonis</name>
    <dbReference type="NCBI Taxonomy" id="72036"/>
    <lineage>
        <taxon>Eukaryota</taxon>
        <taxon>Metazoa</taxon>
        <taxon>Ecdysozoa</taxon>
        <taxon>Arthropoda</taxon>
        <taxon>Crustacea</taxon>
        <taxon>Multicrustacea</taxon>
        <taxon>Hexanauplia</taxon>
        <taxon>Copepoda</taxon>
        <taxon>Siphonostomatoida</taxon>
        <taxon>Caligidae</taxon>
        <taxon>Lepeophtheirus</taxon>
    </lineage>
</organism>
<accession>A0A7R8CNN3</accession>
<reference evidence="1" key="1">
    <citation type="submission" date="2021-02" db="EMBL/GenBank/DDBJ databases">
        <authorList>
            <person name="Bekaert M."/>
        </authorList>
    </citation>
    <scope>NUCLEOTIDE SEQUENCE</scope>
    <source>
        <strain evidence="1">IoA-00</strain>
    </source>
</reference>
<sequence>MTIWLIKTIYDTPRKYLLSCIIPGFDGCQERMEEEEVSRGECHEGFKVNSTVVWFLGFFVAFSLTFSFPFSCLFAYKPLLLNKSIGLKGKQMLKLMGNCLLRESQDPVIFKALDHRKFWDYCDSQIPSFETCCKTVWGLPLPNLTQVRVHLVPSQSQV</sequence>
<evidence type="ECO:0000313" key="1">
    <source>
        <dbReference type="EMBL" id="CAF2843166.1"/>
    </source>
</evidence>
<proteinExistence type="predicted"/>
<evidence type="ECO:0000313" key="2">
    <source>
        <dbReference type="Proteomes" id="UP000675881"/>
    </source>
</evidence>